<sequence length="191" mass="19872">MIQYPAPAMKNLFPAFIFLLMAAGCNSSAPADKAAAGAPAAKAAAPGDTLQQAVAKYVAAHADAFPGYEPVRWGAPAAYTKINEAAIKGVVAMQAFDDALTPRNQALANYKASLARHDAPAKTAAIMGLYGKANKHNDSLLVIANSFIGVKDSTRLGTQLVHAYRAKNQAGALALDSATFVVYPGGRVEQL</sequence>
<comment type="caution">
    <text evidence="2">The sequence shown here is derived from an EMBL/GenBank/DDBJ whole genome shotgun (WGS) entry which is preliminary data.</text>
</comment>
<reference evidence="2 3" key="1">
    <citation type="submission" date="2016-08" db="EMBL/GenBank/DDBJ databases">
        <title>Hymenobacter coccineus sp. nov., Hymenobacter lapidarius sp. nov. and Hymenobacter glacialis sp. nov., isolated from Antarctic soil.</title>
        <authorList>
            <person name="Sedlacek I."/>
            <person name="Kralova S."/>
            <person name="Kyrova K."/>
            <person name="Maslanova I."/>
            <person name="Stankova E."/>
            <person name="Vrbovska V."/>
            <person name="Nemec M."/>
            <person name="Bartak M."/>
            <person name="Svec P."/>
            <person name="Busse H.-J."/>
            <person name="Pantucek R."/>
        </authorList>
    </citation>
    <scope>NUCLEOTIDE SEQUENCE [LARGE SCALE GENOMIC DNA]</scope>
    <source>
        <strain evidence="2 3">CCM 8649</strain>
    </source>
</reference>
<name>A0A1G1THH2_9BACT</name>
<dbReference type="Proteomes" id="UP000177506">
    <property type="component" value="Unassembled WGS sequence"/>
</dbReference>
<protein>
    <submittedName>
        <fullName evidence="2">Uncharacterized protein</fullName>
    </submittedName>
</protein>
<accession>A0A1G1THH2</accession>
<evidence type="ECO:0000313" key="3">
    <source>
        <dbReference type="Proteomes" id="UP000177506"/>
    </source>
</evidence>
<organism evidence="2 3">
    <name type="scientific">Hymenobacter coccineus</name>
    <dbReference type="NCBI Taxonomy" id="1908235"/>
    <lineage>
        <taxon>Bacteria</taxon>
        <taxon>Pseudomonadati</taxon>
        <taxon>Bacteroidota</taxon>
        <taxon>Cytophagia</taxon>
        <taxon>Cytophagales</taxon>
        <taxon>Hymenobacteraceae</taxon>
        <taxon>Hymenobacter</taxon>
    </lineage>
</organism>
<evidence type="ECO:0000313" key="2">
    <source>
        <dbReference type="EMBL" id="OGX90315.1"/>
    </source>
</evidence>
<feature type="chain" id="PRO_5009579552" evidence="1">
    <location>
        <begin position="32"/>
        <end position="191"/>
    </location>
</feature>
<evidence type="ECO:0000256" key="1">
    <source>
        <dbReference type="SAM" id="SignalP"/>
    </source>
</evidence>
<proteinExistence type="predicted"/>
<keyword evidence="3" id="KW-1185">Reference proteome</keyword>
<feature type="signal peptide" evidence="1">
    <location>
        <begin position="1"/>
        <end position="31"/>
    </location>
</feature>
<dbReference type="EMBL" id="MDZA01000166">
    <property type="protein sequence ID" value="OGX90315.1"/>
    <property type="molecule type" value="Genomic_DNA"/>
</dbReference>
<gene>
    <name evidence="2" type="ORF">BEN49_07080</name>
</gene>
<dbReference type="AlphaFoldDB" id="A0A1G1THH2"/>
<keyword evidence="1" id="KW-0732">Signal</keyword>